<name>A0A401YJV7_9ACTN</name>
<dbReference type="GO" id="GO:0008703">
    <property type="term" value="F:5-amino-6-(5-phosphoribosylamino)uracil reductase activity"/>
    <property type="evidence" value="ECO:0007669"/>
    <property type="project" value="InterPro"/>
</dbReference>
<gene>
    <name evidence="2" type="ORF">EHYA_02545</name>
</gene>
<dbReference type="Gene3D" id="3.40.430.10">
    <property type="entry name" value="Dihydrofolate Reductase, subunit A"/>
    <property type="match status" value="1"/>
</dbReference>
<proteinExistence type="predicted"/>
<dbReference type="InterPro" id="IPR024072">
    <property type="entry name" value="DHFR-like_dom_sf"/>
</dbReference>
<dbReference type="SUPFAM" id="SSF53597">
    <property type="entry name" value="Dihydrofolate reductase-like"/>
    <property type="match status" value="1"/>
</dbReference>
<comment type="caution">
    <text evidence="2">The sequence shown here is derived from an EMBL/GenBank/DDBJ whole genome shotgun (WGS) entry which is preliminary data.</text>
</comment>
<dbReference type="OrthoDB" id="7949219at2"/>
<dbReference type="PANTHER" id="PTHR38011:SF11">
    <property type="entry name" value="2,5-DIAMINO-6-RIBOSYLAMINO-4(3H)-PYRIMIDINONE 5'-PHOSPHATE REDUCTASE"/>
    <property type="match status" value="1"/>
</dbReference>
<dbReference type="Proteomes" id="UP000286931">
    <property type="component" value="Unassembled WGS sequence"/>
</dbReference>
<protein>
    <submittedName>
        <fullName evidence="2">Deaminase</fullName>
    </submittedName>
</protein>
<evidence type="ECO:0000259" key="1">
    <source>
        <dbReference type="Pfam" id="PF01872"/>
    </source>
</evidence>
<dbReference type="InterPro" id="IPR002734">
    <property type="entry name" value="RibDG_C"/>
</dbReference>
<sequence>MRRILYMVHQSLDGYIEGPNGEFDWPTMGPELSDFGQTINDGVDTFLYGRVVWEMMSGYWPIVETISTHPHDLRFAPIWRATRKVVVSATLKQAEHGAEVIGANVAEDVAALKAEPGKDILLTGGAGLANTLTELGLIDEYLVFVHPLILGGGKPVFRNDDVRHALRLVDSRTFDAGVVMVRYARVED</sequence>
<dbReference type="GO" id="GO:0009231">
    <property type="term" value="P:riboflavin biosynthetic process"/>
    <property type="evidence" value="ECO:0007669"/>
    <property type="project" value="InterPro"/>
</dbReference>
<evidence type="ECO:0000313" key="2">
    <source>
        <dbReference type="EMBL" id="GCD94876.1"/>
    </source>
</evidence>
<organism evidence="2 3">
    <name type="scientific">Embleya hyalina</name>
    <dbReference type="NCBI Taxonomy" id="516124"/>
    <lineage>
        <taxon>Bacteria</taxon>
        <taxon>Bacillati</taxon>
        <taxon>Actinomycetota</taxon>
        <taxon>Actinomycetes</taxon>
        <taxon>Kitasatosporales</taxon>
        <taxon>Streptomycetaceae</taxon>
        <taxon>Embleya</taxon>
    </lineage>
</organism>
<dbReference type="Pfam" id="PF01872">
    <property type="entry name" value="RibD_C"/>
    <property type="match status" value="1"/>
</dbReference>
<reference evidence="2 3" key="1">
    <citation type="submission" date="2018-12" db="EMBL/GenBank/DDBJ databases">
        <title>Draft genome sequence of Embleya hyalina NBRC 13850T.</title>
        <authorList>
            <person name="Komaki H."/>
            <person name="Hosoyama A."/>
            <person name="Kimura A."/>
            <person name="Ichikawa N."/>
            <person name="Tamura T."/>
        </authorList>
    </citation>
    <scope>NUCLEOTIDE SEQUENCE [LARGE SCALE GENOMIC DNA]</scope>
    <source>
        <strain evidence="2 3">NBRC 13850</strain>
    </source>
</reference>
<dbReference type="InterPro" id="IPR050765">
    <property type="entry name" value="Riboflavin_Biosynth_HTPR"/>
</dbReference>
<dbReference type="PANTHER" id="PTHR38011">
    <property type="entry name" value="DIHYDROFOLATE REDUCTASE FAMILY PROTEIN (AFU_ORTHOLOGUE AFUA_8G06820)"/>
    <property type="match status" value="1"/>
</dbReference>
<keyword evidence="3" id="KW-1185">Reference proteome</keyword>
<dbReference type="AlphaFoldDB" id="A0A401YJV7"/>
<dbReference type="EMBL" id="BIFH01000016">
    <property type="protein sequence ID" value="GCD94876.1"/>
    <property type="molecule type" value="Genomic_DNA"/>
</dbReference>
<feature type="domain" description="Bacterial bifunctional deaminase-reductase C-terminal" evidence="1">
    <location>
        <begin position="5"/>
        <end position="179"/>
    </location>
</feature>
<dbReference type="RefSeq" id="WP_126637010.1">
    <property type="nucleotide sequence ID" value="NZ_BIFH01000016.1"/>
</dbReference>
<accession>A0A401YJV7</accession>
<evidence type="ECO:0000313" key="3">
    <source>
        <dbReference type="Proteomes" id="UP000286931"/>
    </source>
</evidence>